<feature type="domain" description="AsmA" evidence="1">
    <location>
        <begin position="2"/>
        <end position="535"/>
    </location>
</feature>
<evidence type="ECO:0000313" key="2">
    <source>
        <dbReference type="EMBL" id="GLQ73133.1"/>
    </source>
</evidence>
<dbReference type="AlphaFoldDB" id="A0AAV5NSD1"/>
<reference evidence="3" key="1">
    <citation type="journal article" date="2019" name="Int. J. Syst. Evol. Microbiol.">
        <title>The Global Catalogue of Microorganisms (GCM) 10K type strain sequencing project: providing services to taxonomists for standard genome sequencing and annotation.</title>
        <authorList>
            <consortium name="The Broad Institute Genomics Platform"/>
            <consortium name="The Broad Institute Genome Sequencing Center for Infectious Disease"/>
            <person name="Wu L."/>
            <person name="Ma J."/>
        </authorList>
    </citation>
    <scope>NUCLEOTIDE SEQUENCE [LARGE SCALE GENOMIC DNA]</scope>
    <source>
        <strain evidence="3">NBRC 15640</strain>
    </source>
</reference>
<proteinExistence type="predicted"/>
<protein>
    <recommendedName>
        <fullName evidence="1">AsmA domain-containing protein</fullName>
    </recommendedName>
</protein>
<sequence length="644" mass="72032">MRKASTVVVLFLLLIVVSVLALFGSLHTRYATSVVNFIANQVSNLTIQIENVEYQSPYQLTLHGVELSTQPEPMFIETANIWLDPEIFNGTKISIASLQLSGMQLQKGVPNIRPLSFVKVHQIAVDNLDFSNQEWIVRGLKFQIKQPVVSDHPVWRWYGEIQLSADQIYWQNEAFNHTLLDADIFADSKKIYGLSFSWRGGTLSGQAEWKDGRWSVVNAALNELTVTKNDWKTLKKFKWASTDSSEIAIKRLDVLRSDLEFPSFAMVQADMTLEDIRFPFGLWKQPSGSISLNAESIDYADQLWLEPALEASFSPDLITVHSANLGMDQGYIQVNGEFTPDTWHLAQLNLTGIEWHTDSELSLTPFKEQIDRLANLTIDQLSVKRAQYIDLESEPKRQISGLNIQGNQLDVLRNGQVGLWQGRLALTANSANFGKLIGSQLLVEAHANAGISYLDKVIIPVNDGLIRAQGQWDYRQHSRPWALKFQGDGIPIETLQYVHPLPLDLSGLTDTQFELSGLSGDTASFNHSVSGFISTQFRDLTTASHFAALMDPSIPLELSKKEPEPVSVSDFIIDVDRGRITMQESRIQGGDFAGSIHGNVDLVNADKGNITLMLKGECGEWMYQPLSSAPITREDCQTLEKLIP</sequence>
<comment type="caution">
    <text evidence="2">The sequence shown here is derived from an EMBL/GenBank/DDBJ whole genome shotgun (WGS) entry which is preliminary data.</text>
</comment>
<dbReference type="Pfam" id="PF05170">
    <property type="entry name" value="AsmA"/>
    <property type="match status" value="1"/>
</dbReference>
<name>A0AAV5NSD1_9VIBR</name>
<organism evidence="2 3">
    <name type="scientific">Vibrio penaeicida</name>
    <dbReference type="NCBI Taxonomy" id="104609"/>
    <lineage>
        <taxon>Bacteria</taxon>
        <taxon>Pseudomonadati</taxon>
        <taxon>Pseudomonadota</taxon>
        <taxon>Gammaproteobacteria</taxon>
        <taxon>Vibrionales</taxon>
        <taxon>Vibrionaceae</taxon>
        <taxon>Vibrio</taxon>
    </lineage>
</organism>
<evidence type="ECO:0000313" key="3">
    <source>
        <dbReference type="Proteomes" id="UP001156690"/>
    </source>
</evidence>
<evidence type="ECO:0000259" key="1">
    <source>
        <dbReference type="Pfam" id="PF05170"/>
    </source>
</evidence>
<dbReference type="RefSeq" id="WP_126606107.1">
    <property type="nucleotide sequence ID" value="NZ_AP025144.1"/>
</dbReference>
<dbReference type="EMBL" id="BSNX01000028">
    <property type="protein sequence ID" value="GLQ73133.1"/>
    <property type="molecule type" value="Genomic_DNA"/>
</dbReference>
<dbReference type="Proteomes" id="UP001156690">
    <property type="component" value="Unassembled WGS sequence"/>
</dbReference>
<gene>
    <name evidence="2" type="ORF">GCM10007932_24930</name>
</gene>
<dbReference type="InterPro" id="IPR007844">
    <property type="entry name" value="AsmA"/>
</dbReference>
<keyword evidence="3" id="KW-1185">Reference proteome</keyword>
<accession>A0AAV5NSD1</accession>